<dbReference type="EMBL" id="CAADGH010000027">
    <property type="protein sequence ID" value="VFK75613.1"/>
    <property type="molecule type" value="Genomic_DNA"/>
</dbReference>
<protein>
    <submittedName>
        <fullName evidence="3">Uncharacterized protein</fullName>
    </submittedName>
</protein>
<dbReference type="AlphaFoldDB" id="A0A451BBD8"/>
<evidence type="ECO:0000313" key="1">
    <source>
        <dbReference type="EMBL" id="VFK25526.1"/>
    </source>
</evidence>
<reference evidence="3" key="1">
    <citation type="submission" date="2019-02" db="EMBL/GenBank/DDBJ databases">
        <authorList>
            <person name="Gruber-Vodicka R. H."/>
            <person name="Seah K. B. B."/>
        </authorList>
    </citation>
    <scope>NUCLEOTIDE SEQUENCE</scope>
    <source>
        <strain evidence="1">BECK_BZ197</strain>
        <strain evidence="3">BECK_BZ198</strain>
        <strain evidence="2">BECK_BZ199</strain>
    </source>
</reference>
<accession>A0A451BBD8</accession>
<dbReference type="EMBL" id="CAADFQ010000026">
    <property type="protein sequence ID" value="VFK31690.1"/>
    <property type="molecule type" value="Genomic_DNA"/>
</dbReference>
<evidence type="ECO:0000313" key="2">
    <source>
        <dbReference type="EMBL" id="VFK31690.1"/>
    </source>
</evidence>
<proteinExistence type="predicted"/>
<gene>
    <name evidence="1" type="ORF">BECKMB1821G_GA0114241_101411</name>
    <name evidence="3" type="ORF">BECKMB1821H_GA0114242_102712</name>
    <name evidence="2" type="ORF">BECKMB1821I_GA0114274_102613</name>
</gene>
<name>A0A451BBD8_9GAMM</name>
<sequence>MFPNSAFDLLPPLAWRIAQRRQGILSRDSLNKTGRIIDHAKSAADQSGRRFIYLASVHSHANGESKEEDMAARAIAERDGIKEGLVCIFSVIETCRSFCVVGNRAIHRKEVVSHARKCRHLYWFLCNLIDPVLGLDARSDSNLGAVLYLGLYK</sequence>
<evidence type="ECO:0000313" key="3">
    <source>
        <dbReference type="EMBL" id="VFK75613.1"/>
    </source>
</evidence>
<dbReference type="EMBL" id="CAADFO010000014">
    <property type="protein sequence ID" value="VFK25526.1"/>
    <property type="molecule type" value="Genomic_DNA"/>
</dbReference>
<organism evidence="3">
    <name type="scientific">Candidatus Kentrum sp. MB</name>
    <dbReference type="NCBI Taxonomy" id="2138164"/>
    <lineage>
        <taxon>Bacteria</taxon>
        <taxon>Pseudomonadati</taxon>
        <taxon>Pseudomonadota</taxon>
        <taxon>Gammaproteobacteria</taxon>
        <taxon>Candidatus Kentrum</taxon>
    </lineage>
</organism>